<name>A0ABR3EK23_9AGAR</name>
<proteinExistence type="predicted"/>
<gene>
    <name evidence="2" type="ORF">V5O48_018835</name>
</gene>
<comment type="caution">
    <text evidence="2">The sequence shown here is derived from an EMBL/GenBank/DDBJ whole genome shotgun (WGS) entry which is preliminary data.</text>
</comment>
<feature type="compositionally biased region" description="Basic residues" evidence="1">
    <location>
        <begin position="15"/>
        <end position="28"/>
    </location>
</feature>
<dbReference type="EMBL" id="JBAHYK010003749">
    <property type="protein sequence ID" value="KAL0563241.1"/>
    <property type="molecule type" value="Genomic_DNA"/>
</dbReference>
<evidence type="ECO:0000313" key="2">
    <source>
        <dbReference type="EMBL" id="KAL0563241.1"/>
    </source>
</evidence>
<reference evidence="2 3" key="1">
    <citation type="submission" date="2024-02" db="EMBL/GenBank/DDBJ databases">
        <title>A draft genome for the cacao thread blight pathogen Marasmius crinis-equi.</title>
        <authorList>
            <person name="Cohen S.P."/>
            <person name="Baruah I.K."/>
            <person name="Amoako-Attah I."/>
            <person name="Bukari Y."/>
            <person name="Meinhardt L.W."/>
            <person name="Bailey B.A."/>
        </authorList>
    </citation>
    <scope>NUCLEOTIDE SEQUENCE [LARGE SCALE GENOMIC DNA]</scope>
    <source>
        <strain evidence="2 3">GH-76</strain>
    </source>
</reference>
<protein>
    <submittedName>
        <fullName evidence="2">Uncharacterized protein</fullName>
    </submittedName>
</protein>
<keyword evidence="3" id="KW-1185">Reference proteome</keyword>
<sequence>MGRARAQKVQVNKNPLRKRTPVQHRTRRETRSPRVFVPSLLLEHRKFIKTLIFTDFYEFLHNDMIPAGLNWIFFKIQSKFPEFALYPSGSTNEVEEICRVRKEDLRMLIYKGLHDVYTYNDGQWMAGTPIDILKLSQLISLDNYMAAGTHSMRWWYNHAPAQFEWFGKEDSEDAIMIQVETLNDFYHDKRVKKIGKQRRYYIRTWYLNTLSIHYDLEHIV</sequence>
<accession>A0ABR3EK23</accession>
<evidence type="ECO:0000256" key="1">
    <source>
        <dbReference type="SAM" id="MobiDB-lite"/>
    </source>
</evidence>
<evidence type="ECO:0000313" key="3">
    <source>
        <dbReference type="Proteomes" id="UP001465976"/>
    </source>
</evidence>
<feature type="region of interest" description="Disordered" evidence="1">
    <location>
        <begin position="1"/>
        <end position="30"/>
    </location>
</feature>
<dbReference type="Proteomes" id="UP001465976">
    <property type="component" value="Unassembled WGS sequence"/>
</dbReference>
<organism evidence="2 3">
    <name type="scientific">Marasmius crinis-equi</name>
    <dbReference type="NCBI Taxonomy" id="585013"/>
    <lineage>
        <taxon>Eukaryota</taxon>
        <taxon>Fungi</taxon>
        <taxon>Dikarya</taxon>
        <taxon>Basidiomycota</taxon>
        <taxon>Agaricomycotina</taxon>
        <taxon>Agaricomycetes</taxon>
        <taxon>Agaricomycetidae</taxon>
        <taxon>Agaricales</taxon>
        <taxon>Marasmiineae</taxon>
        <taxon>Marasmiaceae</taxon>
        <taxon>Marasmius</taxon>
    </lineage>
</organism>